<dbReference type="Gramene" id="Pp3c1_6110V3.1">
    <property type="protein sequence ID" value="PAC:32971342.CDS.1"/>
    <property type="gene ID" value="Pp3c1_6110"/>
</dbReference>
<proteinExistence type="predicted"/>
<gene>
    <name evidence="1" type="ORF">PHYPA_000255</name>
</gene>
<dbReference type="Gramene" id="Pp3c1_6110V3.2">
    <property type="protein sequence ID" value="PAC:32971343.CDS.1"/>
    <property type="gene ID" value="Pp3c1_6110"/>
</dbReference>
<reference evidence="1 3" key="2">
    <citation type="journal article" date="2018" name="Plant J.">
        <title>The Physcomitrella patens chromosome-scale assembly reveals moss genome structure and evolution.</title>
        <authorList>
            <person name="Lang D."/>
            <person name="Ullrich K.K."/>
            <person name="Murat F."/>
            <person name="Fuchs J."/>
            <person name="Jenkins J."/>
            <person name="Haas F.B."/>
            <person name="Piednoel M."/>
            <person name="Gundlach H."/>
            <person name="Van Bel M."/>
            <person name="Meyberg R."/>
            <person name="Vives C."/>
            <person name="Morata J."/>
            <person name="Symeonidi A."/>
            <person name="Hiss M."/>
            <person name="Muchero W."/>
            <person name="Kamisugi Y."/>
            <person name="Saleh O."/>
            <person name="Blanc G."/>
            <person name="Decker E.L."/>
            <person name="van Gessel N."/>
            <person name="Grimwood J."/>
            <person name="Hayes R.D."/>
            <person name="Graham S.W."/>
            <person name="Gunter L.E."/>
            <person name="McDaniel S.F."/>
            <person name="Hoernstein S.N.W."/>
            <person name="Larsson A."/>
            <person name="Li F.W."/>
            <person name="Perroud P.F."/>
            <person name="Phillips J."/>
            <person name="Ranjan P."/>
            <person name="Rokshar D.S."/>
            <person name="Rothfels C.J."/>
            <person name="Schneider L."/>
            <person name="Shu S."/>
            <person name="Stevenson D.W."/>
            <person name="Thummler F."/>
            <person name="Tillich M."/>
            <person name="Villarreal Aguilar J.C."/>
            <person name="Widiez T."/>
            <person name="Wong G.K."/>
            <person name="Wymore A."/>
            <person name="Zhang Y."/>
            <person name="Zimmer A.D."/>
            <person name="Quatrano R.S."/>
            <person name="Mayer K.F.X."/>
            <person name="Goodstein D."/>
            <person name="Casacuberta J.M."/>
            <person name="Vandepoele K."/>
            <person name="Reski R."/>
            <person name="Cuming A.C."/>
            <person name="Tuskan G.A."/>
            <person name="Maumus F."/>
            <person name="Salse J."/>
            <person name="Schmutz J."/>
            <person name="Rensing S.A."/>
        </authorList>
    </citation>
    <scope>NUCLEOTIDE SEQUENCE [LARGE SCALE GENOMIC DNA]</scope>
    <source>
        <strain evidence="2 3">cv. Gransden 2004</strain>
    </source>
</reference>
<dbReference type="PaxDb" id="3218-PP1S45_260V6.1"/>
<name>A0A2K1L763_PHYPA</name>
<dbReference type="EnsemblPlants" id="Pp3c1_6110V3.2">
    <property type="protein sequence ID" value="PAC:32971343.CDS.1"/>
    <property type="gene ID" value="Pp3c1_6110"/>
</dbReference>
<organism evidence="1">
    <name type="scientific">Physcomitrium patens</name>
    <name type="common">Spreading-leaved earth moss</name>
    <name type="synonym">Physcomitrella patens</name>
    <dbReference type="NCBI Taxonomy" id="3218"/>
    <lineage>
        <taxon>Eukaryota</taxon>
        <taxon>Viridiplantae</taxon>
        <taxon>Streptophyta</taxon>
        <taxon>Embryophyta</taxon>
        <taxon>Bryophyta</taxon>
        <taxon>Bryophytina</taxon>
        <taxon>Bryopsida</taxon>
        <taxon>Funariidae</taxon>
        <taxon>Funariales</taxon>
        <taxon>Funariaceae</taxon>
        <taxon>Physcomitrium</taxon>
    </lineage>
</organism>
<reference evidence="2" key="3">
    <citation type="submission" date="2020-12" db="UniProtKB">
        <authorList>
            <consortium name="EnsemblPlants"/>
        </authorList>
    </citation>
    <scope>IDENTIFICATION</scope>
</reference>
<keyword evidence="3" id="KW-1185">Reference proteome</keyword>
<reference evidence="1 3" key="1">
    <citation type="journal article" date="2008" name="Science">
        <title>The Physcomitrella genome reveals evolutionary insights into the conquest of land by plants.</title>
        <authorList>
            <person name="Rensing S."/>
            <person name="Lang D."/>
            <person name="Zimmer A."/>
            <person name="Terry A."/>
            <person name="Salamov A."/>
            <person name="Shapiro H."/>
            <person name="Nishiyama T."/>
            <person name="Perroud P.-F."/>
            <person name="Lindquist E."/>
            <person name="Kamisugi Y."/>
            <person name="Tanahashi T."/>
            <person name="Sakakibara K."/>
            <person name="Fujita T."/>
            <person name="Oishi K."/>
            <person name="Shin-I T."/>
            <person name="Kuroki Y."/>
            <person name="Toyoda A."/>
            <person name="Suzuki Y."/>
            <person name="Hashimoto A."/>
            <person name="Yamaguchi K."/>
            <person name="Sugano A."/>
            <person name="Kohara Y."/>
            <person name="Fujiyama A."/>
            <person name="Anterola A."/>
            <person name="Aoki S."/>
            <person name="Ashton N."/>
            <person name="Barbazuk W.B."/>
            <person name="Barker E."/>
            <person name="Bennetzen J."/>
            <person name="Bezanilla M."/>
            <person name="Blankenship R."/>
            <person name="Cho S.H."/>
            <person name="Dutcher S."/>
            <person name="Estelle M."/>
            <person name="Fawcett J.A."/>
            <person name="Gundlach H."/>
            <person name="Hanada K."/>
            <person name="Heyl A."/>
            <person name="Hicks K.A."/>
            <person name="Hugh J."/>
            <person name="Lohr M."/>
            <person name="Mayer K."/>
            <person name="Melkozernov A."/>
            <person name="Murata T."/>
            <person name="Nelson D."/>
            <person name="Pils B."/>
            <person name="Prigge M."/>
            <person name="Reiss B."/>
            <person name="Renner T."/>
            <person name="Rombauts S."/>
            <person name="Rushton P."/>
            <person name="Sanderfoot A."/>
            <person name="Schween G."/>
            <person name="Shiu S.-H."/>
            <person name="Stueber K."/>
            <person name="Theodoulou F.L."/>
            <person name="Tu H."/>
            <person name="Van de Peer Y."/>
            <person name="Verrier P.J."/>
            <person name="Waters E."/>
            <person name="Wood A."/>
            <person name="Yang L."/>
            <person name="Cove D."/>
            <person name="Cuming A."/>
            <person name="Hasebe M."/>
            <person name="Lucas S."/>
            <person name="Mishler D.B."/>
            <person name="Reski R."/>
            <person name="Grigoriev I."/>
            <person name="Quatrano R.S."/>
            <person name="Boore J.L."/>
        </authorList>
    </citation>
    <scope>NUCLEOTIDE SEQUENCE [LARGE SCALE GENOMIC DNA]</scope>
    <source>
        <strain evidence="2 3">cv. Gransden 2004</strain>
    </source>
</reference>
<sequence>MPEMVESNSWQRFSALLEFQRDVDPTYPSHTGKKSADEVGYHALAGSKSSRHHRARHGDLWQSNWSDTLSAILLSSSMLSNGSTSSPVRSCGIEVARSFYPHTLTQSRGQFSPQKFMRSALKRAFSTDHSFTNAKRMRFDSYNSMVEPMVCVW</sequence>
<dbReference type="EnsemblPlants" id="Pp3c1_6110V3.1">
    <property type="protein sequence ID" value="PAC:32971342.CDS.1"/>
    <property type="gene ID" value="Pp3c1_6110"/>
</dbReference>
<evidence type="ECO:0000313" key="3">
    <source>
        <dbReference type="Proteomes" id="UP000006727"/>
    </source>
</evidence>
<dbReference type="InParanoid" id="A0A2K1L763"/>
<evidence type="ECO:0000313" key="1">
    <source>
        <dbReference type="EMBL" id="PNR61831.1"/>
    </source>
</evidence>
<dbReference type="AlphaFoldDB" id="A0A2K1L763"/>
<dbReference type="Proteomes" id="UP000006727">
    <property type="component" value="Chromosome 1"/>
</dbReference>
<evidence type="ECO:0000313" key="2">
    <source>
        <dbReference type="EnsemblPlants" id="PAC:32971342.CDS.1"/>
    </source>
</evidence>
<protein>
    <submittedName>
        <fullName evidence="1 2">Uncharacterized protein</fullName>
    </submittedName>
</protein>
<accession>A0A2K1L763</accession>
<dbReference type="EMBL" id="ABEU02000001">
    <property type="protein sequence ID" value="PNR61831.1"/>
    <property type="molecule type" value="Genomic_DNA"/>
</dbReference>